<protein>
    <recommendedName>
        <fullName evidence="3">hydroxymethylbilane synthase</fullName>
        <ecNumber evidence="3">2.5.1.61</ecNumber>
    </recommendedName>
</protein>
<proteinExistence type="inferred from homology"/>
<comment type="cofactor">
    <cofactor evidence="1">
        <name>dipyrromethane</name>
        <dbReference type="ChEBI" id="CHEBI:60342"/>
    </cofactor>
</comment>
<dbReference type="NCBIfam" id="TIGR00212">
    <property type="entry name" value="hemC"/>
    <property type="match status" value="1"/>
</dbReference>
<comment type="similarity">
    <text evidence="2">Belongs to the HMBS family.</text>
</comment>
<organism evidence="8">
    <name type="scientific">mine drainage metagenome</name>
    <dbReference type="NCBI Taxonomy" id="410659"/>
    <lineage>
        <taxon>unclassified sequences</taxon>
        <taxon>metagenomes</taxon>
        <taxon>ecological metagenomes</taxon>
    </lineage>
</organism>
<evidence type="ECO:0000313" key="8">
    <source>
        <dbReference type="EMBL" id="EQD42692.1"/>
    </source>
</evidence>
<gene>
    <name evidence="8" type="ORF">B2A_10234</name>
</gene>
<dbReference type="AlphaFoldDB" id="T0ZEK3"/>
<reference evidence="8" key="1">
    <citation type="submission" date="2013-08" db="EMBL/GenBank/DDBJ databases">
        <authorList>
            <person name="Mendez C."/>
            <person name="Richter M."/>
            <person name="Ferrer M."/>
            <person name="Sanchez J."/>
        </authorList>
    </citation>
    <scope>NUCLEOTIDE SEQUENCE</scope>
</reference>
<dbReference type="InterPro" id="IPR022417">
    <property type="entry name" value="Porphobilin_deaminase_N"/>
</dbReference>
<comment type="caution">
    <text evidence="8">The sequence shown here is derived from an EMBL/GenBank/DDBJ whole genome shotgun (WGS) entry which is preliminary data.</text>
</comment>
<dbReference type="GO" id="GO:0004418">
    <property type="term" value="F:hydroxymethylbilane synthase activity"/>
    <property type="evidence" value="ECO:0007669"/>
    <property type="project" value="UniProtKB-EC"/>
</dbReference>
<feature type="non-terminal residue" evidence="8">
    <location>
        <position position="228"/>
    </location>
</feature>
<feature type="non-terminal residue" evidence="8">
    <location>
        <position position="1"/>
    </location>
</feature>
<evidence type="ECO:0000256" key="4">
    <source>
        <dbReference type="ARBA" id="ARBA00022679"/>
    </source>
</evidence>
<dbReference type="PRINTS" id="PR00151">
    <property type="entry name" value="PORPHBDMNASE"/>
</dbReference>
<feature type="compositionally biased region" description="Basic residues" evidence="6">
    <location>
        <begin position="176"/>
        <end position="186"/>
    </location>
</feature>
<evidence type="ECO:0000256" key="2">
    <source>
        <dbReference type="ARBA" id="ARBA00005638"/>
    </source>
</evidence>
<feature type="domain" description="Porphobilinogen deaminase N-terminal" evidence="7">
    <location>
        <begin position="11"/>
        <end position="168"/>
    </location>
</feature>
<dbReference type="Gene3D" id="3.40.190.10">
    <property type="entry name" value="Periplasmic binding protein-like II"/>
    <property type="match status" value="1"/>
</dbReference>
<dbReference type="GO" id="GO:0006783">
    <property type="term" value="P:heme biosynthetic process"/>
    <property type="evidence" value="ECO:0007669"/>
    <property type="project" value="TreeGrafter"/>
</dbReference>
<name>T0ZEK3_9ZZZZ</name>
<sequence length="228" mass="24360">ALIGALPGAPAVELVPIATAGDLQTEVPLWAVAGRAFFTKELDRALLEDRVDLAVHSLKDLPTELEPGLALAAVLEREDPRDALVGRDGRALTVLPAGARVGTSSLRRRAFIARLRPDIQLRELRGNVPTRLERLERGDYDAIVLAAAGLKRLGLESRITERLDPADFSASGLARHDRRVHPRGRCGNRALARAARSRRDAARDGRRTGAAAAHPGGLSGSARRAGAP</sequence>
<dbReference type="InterPro" id="IPR000860">
    <property type="entry name" value="HemC"/>
</dbReference>
<evidence type="ECO:0000256" key="3">
    <source>
        <dbReference type="ARBA" id="ARBA00012655"/>
    </source>
</evidence>
<dbReference type="EMBL" id="AUZZ01007385">
    <property type="protein sequence ID" value="EQD42692.1"/>
    <property type="molecule type" value="Genomic_DNA"/>
</dbReference>
<evidence type="ECO:0000256" key="5">
    <source>
        <dbReference type="ARBA" id="ARBA00023244"/>
    </source>
</evidence>
<feature type="compositionally biased region" description="Basic and acidic residues" evidence="6">
    <location>
        <begin position="197"/>
        <end position="207"/>
    </location>
</feature>
<dbReference type="PANTHER" id="PTHR11557">
    <property type="entry name" value="PORPHOBILINOGEN DEAMINASE"/>
    <property type="match status" value="1"/>
</dbReference>
<evidence type="ECO:0000256" key="6">
    <source>
        <dbReference type="SAM" id="MobiDB-lite"/>
    </source>
</evidence>
<dbReference type="PANTHER" id="PTHR11557:SF0">
    <property type="entry name" value="PORPHOBILINOGEN DEAMINASE"/>
    <property type="match status" value="1"/>
</dbReference>
<accession>T0ZEK3</accession>
<dbReference type="GO" id="GO:0005737">
    <property type="term" value="C:cytoplasm"/>
    <property type="evidence" value="ECO:0007669"/>
    <property type="project" value="TreeGrafter"/>
</dbReference>
<evidence type="ECO:0000259" key="7">
    <source>
        <dbReference type="Pfam" id="PF01379"/>
    </source>
</evidence>
<evidence type="ECO:0000256" key="1">
    <source>
        <dbReference type="ARBA" id="ARBA00001916"/>
    </source>
</evidence>
<dbReference type="FunFam" id="3.40.190.10:FF:000005">
    <property type="entry name" value="Porphobilinogen deaminase"/>
    <property type="match status" value="1"/>
</dbReference>
<reference evidence="8" key="2">
    <citation type="journal article" date="2014" name="ISME J.">
        <title>Microbial stratification in low pH oxic and suboxic macroscopic growths along an acid mine drainage.</title>
        <authorList>
            <person name="Mendez-Garcia C."/>
            <person name="Mesa V."/>
            <person name="Sprenger R.R."/>
            <person name="Richter M."/>
            <person name="Diez M.S."/>
            <person name="Solano J."/>
            <person name="Bargiela R."/>
            <person name="Golyshina O.V."/>
            <person name="Manteca A."/>
            <person name="Ramos J.L."/>
            <person name="Gallego J.R."/>
            <person name="Llorente I."/>
            <person name="Martins Dos Santos V.A."/>
            <person name="Jensen O.N."/>
            <person name="Pelaez A.I."/>
            <person name="Sanchez J."/>
            <person name="Ferrer M."/>
        </authorList>
    </citation>
    <scope>NUCLEOTIDE SEQUENCE</scope>
</reference>
<feature type="region of interest" description="Disordered" evidence="6">
    <location>
        <begin position="174"/>
        <end position="228"/>
    </location>
</feature>
<dbReference type="SUPFAM" id="SSF53850">
    <property type="entry name" value="Periplasmic binding protein-like II"/>
    <property type="match status" value="1"/>
</dbReference>
<keyword evidence="5" id="KW-0627">Porphyrin biosynthesis</keyword>
<dbReference type="Pfam" id="PF01379">
    <property type="entry name" value="Porphobil_deam"/>
    <property type="match status" value="1"/>
</dbReference>
<dbReference type="EC" id="2.5.1.61" evidence="3"/>
<keyword evidence="4 8" id="KW-0808">Transferase</keyword>